<dbReference type="AlphaFoldDB" id="A0A0M0KA74"/>
<comment type="catalytic activity">
    <reaction evidence="8">
        <text>L-seryl-[pyruvate dehydrogenase E1 alpha subunit] + ATP = O-phospho-L-seryl-[pyruvate dehydrogenase E1 alpha subunit] + ADP + H(+)</text>
        <dbReference type="Rhea" id="RHEA:23052"/>
        <dbReference type="Rhea" id="RHEA-COMP:13689"/>
        <dbReference type="Rhea" id="RHEA-COMP:13690"/>
        <dbReference type="ChEBI" id="CHEBI:15378"/>
        <dbReference type="ChEBI" id="CHEBI:29999"/>
        <dbReference type="ChEBI" id="CHEBI:30616"/>
        <dbReference type="ChEBI" id="CHEBI:83421"/>
        <dbReference type="ChEBI" id="CHEBI:456216"/>
        <dbReference type="EC" id="2.7.11.2"/>
    </reaction>
</comment>
<sequence length="419" mass="46561">MKAIFRLYDTNNSGSLDLGELTSLLDDLDMLKTQRRKSAFCKQMLHEHDADADGALSFDEFQRLWPKVCRMQAVRLLNLDLPSEATKQGRRLRELMAAPATAVSISSLWQTAHEPTPAQSLLNAQFLHRELIVRRAGLLRMLTSLPSGLATHPRVLEIGELYRRLLAQLLNTSTPRDAETEWVFEHRLRTTFLTHTQVPAAIGAALHDLSNGARSPPTTEEQREIDSRLDAFFSSRLGLRFLAHHYLSSKVAREGWSGILHSKCSPVTVCRTAAADVRRWAKARFGVSPEVEDVGGGFGRSKLGAVWSYAGSRRLRAGHGGLGLPLSRLYARYFGGTLHVAPIEGYGTDAYVTLNRLEGANQETLYFIKDEHSEEQELEQRASRSEPSLLEEPGMLHDGLFDAQARRGSSSKSTGASDT</sequence>
<dbReference type="Pfam" id="PF10436">
    <property type="entry name" value="BCDHK_Adom3"/>
    <property type="match status" value="1"/>
</dbReference>
<proteinExistence type="inferred from homology"/>
<keyword evidence="2 9" id="KW-0808">Transferase</keyword>
<dbReference type="EC" id="2.7.11.-" evidence="9"/>
<dbReference type="GO" id="GO:0005759">
    <property type="term" value="C:mitochondrial matrix"/>
    <property type="evidence" value="ECO:0007669"/>
    <property type="project" value="UniProtKB-SubCell"/>
</dbReference>
<evidence type="ECO:0000256" key="4">
    <source>
        <dbReference type="ARBA" id="ARBA00022777"/>
    </source>
</evidence>
<comment type="caution">
    <text evidence="12">The sequence shown here is derived from an EMBL/GenBank/DDBJ whole genome shotgun (WGS) entry which is preliminary data.</text>
</comment>
<dbReference type="SUPFAM" id="SSF69012">
    <property type="entry name" value="alpha-ketoacid dehydrogenase kinase, N-terminal domain"/>
    <property type="match status" value="1"/>
</dbReference>
<dbReference type="PROSITE" id="PS50222">
    <property type="entry name" value="EF_HAND_2"/>
    <property type="match status" value="2"/>
</dbReference>
<comment type="similarity">
    <text evidence="1 9">Belongs to the PDK/BCKDK protein kinase family.</text>
</comment>
<dbReference type="SMART" id="SM00054">
    <property type="entry name" value="EFh"/>
    <property type="match status" value="2"/>
</dbReference>
<evidence type="ECO:0000256" key="6">
    <source>
        <dbReference type="ARBA" id="ARBA00022840"/>
    </source>
</evidence>
<gene>
    <name evidence="12" type="ORF">Ctob_014888</name>
</gene>
<keyword evidence="12" id="KW-0670">Pyruvate</keyword>
<evidence type="ECO:0000256" key="2">
    <source>
        <dbReference type="ARBA" id="ARBA00022679"/>
    </source>
</evidence>
<dbReference type="InterPro" id="IPR018955">
    <property type="entry name" value="BCDHK/PDK_N"/>
</dbReference>
<name>A0A0M0KA74_9EUKA</name>
<keyword evidence="3 9" id="KW-0547">Nucleotide-binding</keyword>
<evidence type="ECO:0000256" key="3">
    <source>
        <dbReference type="ARBA" id="ARBA00022741"/>
    </source>
</evidence>
<dbReference type="Gene3D" id="1.20.140.20">
    <property type="entry name" value="Alpha-ketoacid/pyruvate dehydrogenase kinase, N-terminal domain"/>
    <property type="match status" value="1"/>
</dbReference>
<evidence type="ECO:0000259" key="11">
    <source>
        <dbReference type="PROSITE" id="PS50222"/>
    </source>
</evidence>
<evidence type="ECO:0000313" key="13">
    <source>
        <dbReference type="Proteomes" id="UP000037460"/>
    </source>
</evidence>
<dbReference type="PANTHER" id="PTHR11947:SF3">
    <property type="entry name" value="[PYRUVATE DEHYDROGENASE (ACETYL-TRANSFERRING)] KINASE, MITOCHONDRIAL"/>
    <property type="match status" value="1"/>
</dbReference>
<keyword evidence="6 9" id="KW-0067">ATP-binding</keyword>
<reference evidence="13" key="1">
    <citation type="journal article" date="2015" name="PLoS Genet.">
        <title>Genome Sequence and Transcriptome Analyses of Chrysochromulina tobin: Metabolic Tools for Enhanced Algal Fitness in the Prominent Order Prymnesiales (Haptophyceae).</title>
        <authorList>
            <person name="Hovde B.T."/>
            <person name="Deodato C.R."/>
            <person name="Hunsperger H.M."/>
            <person name="Ryken S.A."/>
            <person name="Yost W."/>
            <person name="Jha R.K."/>
            <person name="Patterson J."/>
            <person name="Monnat R.J. Jr."/>
            <person name="Barlow S.B."/>
            <person name="Starkenburg S.R."/>
            <person name="Cattolico R.A."/>
        </authorList>
    </citation>
    <scope>NUCLEOTIDE SEQUENCE</scope>
    <source>
        <strain evidence="13">CCMP291</strain>
    </source>
</reference>
<protein>
    <recommendedName>
        <fullName evidence="9">Protein-serine/threonine kinase</fullName>
        <ecNumber evidence="9">2.7.11.-</ecNumber>
    </recommendedName>
</protein>
<dbReference type="Proteomes" id="UP000037460">
    <property type="component" value="Unassembled WGS sequence"/>
</dbReference>
<dbReference type="InterPro" id="IPR002048">
    <property type="entry name" value="EF_hand_dom"/>
</dbReference>
<dbReference type="GO" id="GO:0010906">
    <property type="term" value="P:regulation of glucose metabolic process"/>
    <property type="evidence" value="ECO:0007669"/>
    <property type="project" value="TreeGrafter"/>
</dbReference>
<keyword evidence="7 9" id="KW-0496">Mitochondrion</keyword>
<feature type="domain" description="EF-hand" evidence="11">
    <location>
        <begin position="36"/>
        <end position="71"/>
    </location>
</feature>
<dbReference type="EMBL" id="JWZX01000769">
    <property type="protein sequence ID" value="KOO35735.1"/>
    <property type="molecule type" value="Genomic_DNA"/>
</dbReference>
<dbReference type="PROSITE" id="PS00018">
    <property type="entry name" value="EF_HAND_1"/>
    <property type="match status" value="2"/>
</dbReference>
<dbReference type="CDD" id="cd00051">
    <property type="entry name" value="EFh"/>
    <property type="match status" value="1"/>
</dbReference>
<evidence type="ECO:0000256" key="7">
    <source>
        <dbReference type="ARBA" id="ARBA00023128"/>
    </source>
</evidence>
<evidence type="ECO:0000313" key="12">
    <source>
        <dbReference type="EMBL" id="KOO35735.1"/>
    </source>
</evidence>
<evidence type="ECO:0000256" key="8">
    <source>
        <dbReference type="ARBA" id="ARBA00048201"/>
    </source>
</evidence>
<feature type="region of interest" description="Disordered" evidence="10">
    <location>
        <begin position="373"/>
        <end position="419"/>
    </location>
</feature>
<dbReference type="GO" id="GO:0005524">
    <property type="term" value="F:ATP binding"/>
    <property type="evidence" value="ECO:0007669"/>
    <property type="project" value="UniProtKB-UniRule"/>
</dbReference>
<dbReference type="OrthoDB" id="114727at2759"/>
<dbReference type="InterPro" id="IPR039028">
    <property type="entry name" value="BCKD/PDK"/>
</dbReference>
<dbReference type="SUPFAM" id="SSF47473">
    <property type="entry name" value="EF-hand"/>
    <property type="match status" value="1"/>
</dbReference>
<evidence type="ECO:0000256" key="9">
    <source>
        <dbReference type="RuleBase" id="RU366032"/>
    </source>
</evidence>
<keyword evidence="5" id="KW-0106">Calcium</keyword>
<keyword evidence="13" id="KW-1185">Reference proteome</keyword>
<dbReference type="InterPro" id="IPR011992">
    <property type="entry name" value="EF-hand-dom_pair"/>
</dbReference>
<dbReference type="InterPro" id="IPR018247">
    <property type="entry name" value="EF_Hand_1_Ca_BS"/>
</dbReference>
<dbReference type="GO" id="GO:0005509">
    <property type="term" value="F:calcium ion binding"/>
    <property type="evidence" value="ECO:0007669"/>
    <property type="project" value="InterPro"/>
</dbReference>
<evidence type="ECO:0000256" key="5">
    <source>
        <dbReference type="ARBA" id="ARBA00022837"/>
    </source>
</evidence>
<accession>A0A0M0KA74</accession>
<feature type="compositionally biased region" description="Polar residues" evidence="10">
    <location>
        <begin position="407"/>
        <end position="419"/>
    </location>
</feature>
<organism evidence="12 13">
    <name type="scientific">Chrysochromulina tobinii</name>
    <dbReference type="NCBI Taxonomy" id="1460289"/>
    <lineage>
        <taxon>Eukaryota</taxon>
        <taxon>Haptista</taxon>
        <taxon>Haptophyta</taxon>
        <taxon>Prymnesiophyceae</taxon>
        <taxon>Prymnesiales</taxon>
        <taxon>Chrysochromulinaceae</taxon>
        <taxon>Chrysochromulina</taxon>
    </lineage>
</organism>
<dbReference type="Gene3D" id="3.30.565.10">
    <property type="entry name" value="Histidine kinase-like ATPase, C-terminal domain"/>
    <property type="match status" value="1"/>
</dbReference>
<keyword evidence="4 9" id="KW-0418">Kinase</keyword>
<feature type="domain" description="EF-hand" evidence="11">
    <location>
        <begin position="1"/>
        <end position="31"/>
    </location>
</feature>
<dbReference type="SUPFAM" id="SSF55874">
    <property type="entry name" value="ATPase domain of HSP90 chaperone/DNA topoisomerase II/histidine kinase"/>
    <property type="match status" value="1"/>
</dbReference>
<dbReference type="InterPro" id="IPR036784">
    <property type="entry name" value="AK/P_DHK_N_sf"/>
</dbReference>
<dbReference type="PANTHER" id="PTHR11947">
    <property type="entry name" value="PYRUVATE DEHYDROGENASE KINASE"/>
    <property type="match status" value="1"/>
</dbReference>
<evidence type="ECO:0000256" key="10">
    <source>
        <dbReference type="SAM" id="MobiDB-lite"/>
    </source>
</evidence>
<comment type="subcellular location">
    <subcellularLocation>
        <location evidence="9">Mitochondrion matrix</location>
    </subcellularLocation>
</comment>
<evidence type="ECO:0000256" key="1">
    <source>
        <dbReference type="ARBA" id="ARBA00006155"/>
    </source>
</evidence>
<dbReference type="InterPro" id="IPR036890">
    <property type="entry name" value="HATPase_C_sf"/>
</dbReference>
<dbReference type="Pfam" id="PF13499">
    <property type="entry name" value="EF-hand_7"/>
    <property type="match status" value="1"/>
</dbReference>
<dbReference type="Gene3D" id="1.10.238.10">
    <property type="entry name" value="EF-hand"/>
    <property type="match status" value="1"/>
</dbReference>
<dbReference type="GO" id="GO:0004740">
    <property type="term" value="F:pyruvate dehydrogenase (acetyl-transferring) kinase activity"/>
    <property type="evidence" value="ECO:0007669"/>
    <property type="project" value="UniProtKB-EC"/>
</dbReference>